<dbReference type="InterPro" id="IPR054734">
    <property type="entry name" value="PqqF-like_C_4"/>
</dbReference>
<dbReference type="AlphaFoldDB" id="H2ANT2"/>
<dbReference type="Pfam" id="PF22456">
    <property type="entry name" value="PqqF-like_C_4"/>
    <property type="match status" value="1"/>
</dbReference>
<dbReference type="FunFam" id="3.30.830.10:FF:000004">
    <property type="entry name" value="Putative insulin-degrading enzyme"/>
    <property type="match status" value="1"/>
</dbReference>
<feature type="domain" description="Peptidase M16 middle/third" evidence="11">
    <location>
        <begin position="422"/>
        <end position="702"/>
    </location>
</feature>
<dbReference type="PANTHER" id="PTHR43690:SF18">
    <property type="entry name" value="INSULIN-DEGRADING ENZYME-RELATED"/>
    <property type="match status" value="1"/>
</dbReference>
<proteinExistence type="inferred from homology"/>
<dbReference type="Proteomes" id="UP000005220">
    <property type="component" value="Chromosome 1"/>
</dbReference>
<dbReference type="EMBL" id="HE650821">
    <property type="protein sequence ID" value="CCF56032.1"/>
    <property type="molecule type" value="Genomic_DNA"/>
</dbReference>
<keyword evidence="6" id="KW-0862">Zinc</keyword>
<evidence type="ECO:0000256" key="5">
    <source>
        <dbReference type="ARBA" id="ARBA00022801"/>
    </source>
</evidence>
<evidence type="ECO:0000313" key="14">
    <source>
        <dbReference type="Proteomes" id="UP000005220"/>
    </source>
</evidence>
<evidence type="ECO:0000256" key="2">
    <source>
        <dbReference type="ARBA" id="ARBA00007261"/>
    </source>
</evidence>
<dbReference type="InterPro" id="IPR011765">
    <property type="entry name" value="Pept_M16_N"/>
</dbReference>
<dbReference type="GO" id="GO:0004222">
    <property type="term" value="F:metalloendopeptidase activity"/>
    <property type="evidence" value="ECO:0007669"/>
    <property type="project" value="EnsemblFungi"/>
</dbReference>
<evidence type="ECO:0000259" key="9">
    <source>
        <dbReference type="Pfam" id="PF00675"/>
    </source>
</evidence>
<dbReference type="GO" id="GO:0043171">
    <property type="term" value="P:peptide catabolic process"/>
    <property type="evidence" value="ECO:0007669"/>
    <property type="project" value="TreeGrafter"/>
</dbReference>
<keyword evidence="4" id="KW-0479">Metal-binding</keyword>
<evidence type="ECO:0000259" key="11">
    <source>
        <dbReference type="Pfam" id="PF16187"/>
    </source>
</evidence>
<dbReference type="Gene3D" id="3.30.830.10">
    <property type="entry name" value="Metalloenzyme, LuxS/M16 peptidase-like"/>
    <property type="match status" value="4"/>
</dbReference>
<evidence type="ECO:0000256" key="7">
    <source>
        <dbReference type="ARBA" id="ARBA00023049"/>
    </source>
</evidence>
<dbReference type="FunFam" id="3.30.830.10:FF:000005">
    <property type="entry name" value="nardilysin isoform X1"/>
    <property type="match status" value="1"/>
</dbReference>
<dbReference type="InterPro" id="IPR007863">
    <property type="entry name" value="Peptidase_M16_C"/>
</dbReference>
<dbReference type="eggNOG" id="KOG0959">
    <property type="taxonomic scope" value="Eukaryota"/>
</dbReference>
<organism evidence="13 14">
    <name type="scientific">Kazachstania africana (strain ATCC 22294 / BCRC 22015 / CBS 2517 / CECT 1963 / NBRC 1671 / NRRL Y-8276)</name>
    <name type="common">Yeast</name>
    <name type="synonym">Kluyveromyces africanus</name>
    <dbReference type="NCBI Taxonomy" id="1071382"/>
    <lineage>
        <taxon>Eukaryota</taxon>
        <taxon>Fungi</taxon>
        <taxon>Dikarya</taxon>
        <taxon>Ascomycota</taxon>
        <taxon>Saccharomycotina</taxon>
        <taxon>Saccharomycetes</taxon>
        <taxon>Saccharomycetales</taxon>
        <taxon>Saccharomycetaceae</taxon>
        <taxon>Kazachstania</taxon>
    </lineage>
</organism>
<dbReference type="GO" id="GO:0005829">
    <property type="term" value="C:cytosol"/>
    <property type="evidence" value="ECO:0007669"/>
    <property type="project" value="TreeGrafter"/>
</dbReference>
<dbReference type="PANTHER" id="PTHR43690">
    <property type="entry name" value="NARDILYSIN"/>
    <property type="match status" value="1"/>
</dbReference>
<dbReference type="Pfam" id="PF05193">
    <property type="entry name" value="Peptidase_M16_C"/>
    <property type="match status" value="1"/>
</dbReference>
<protein>
    <recommendedName>
        <fullName evidence="15">Peptidase M16 N-terminal domain-containing protein</fullName>
    </recommendedName>
</protein>
<dbReference type="RefSeq" id="XP_003955167.1">
    <property type="nucleotide sequence ID" value="XM_003955118.1"/>
</dbReference>
<dbReference type="InParanoid" id="H2ANT2"/>
<reference evidence="13 14" key="1">
    <citation type="journal article" date="2011" name="Proc. Natl. Acad. Sci. U.S.A.">
        <title>Evolutionary erosion of yeast sex chromosomes by mating-type switching accidents.</title>
        <authorList>
            <person name="Gordon J.L."/>
            <person name="Armisen D."/>
            <person name="Proux-Wera E."/>
            <person name="Oheigeartaigh S.S."/>
            <person name="Byrne K.P."/>
            <person name="Wolfe K.H."/>
        </authorList>
    </citation>
    <scope>NUCLEOTIDE SEQUENCE [LARGE SCALE GENOMIC DNA]</scope>
    <source>
        <strain evidence="14">ATCC 22294 / BCRC 22015 / CBS 2517 / CECT 1963 / NBRC 1671 / NRRL Y-8276</strain>
    </source>
</reference>
<dbReference type="GeneID" id="13886276"/>
<comment type="similarity">
    <text evidence="2 8">Belongs to the peptidase M16 family.</text>
</comment>
<dbReference type="InterPro" id="IPR032632">
    <property type="entry name" value="Peptidase_M16_M"/>
</dbReference>
<dbReference type="InterPro" id="IPR011249">
    <property type="entry name" value="Metalloenz_LuxS/M16"/>
</dbReference>
<evidence type="ECO:0000259" key="10">
    <source>
        <dbReference type="Pfam" id="PF05193"/>
    </source>
</evidence>
<comment type="cofactor">
    <cofactor evidence="1">
        <name>Zn(2+)</name>
        <dbReference type="ChEBI" id="CHEBI:29105"/>
    </cofactor>
</comment>
<evidence type="ECO:0000256" key="8">
    <source>
        <dbReference type="RuleBase" id="RU004447"/>
    </source>
</evidence>
<dbReference type="GO" id="GO:0051603">
    <property type="term" value="P:proteolysis involved in protein catabolic process"/>
    <property type="evidence" value="ECO:0007669"/>
    <property type="project" value="TreeGrafter"/>
</dbReference>
<keyword evidence="7" id="KW-0482">Metalloprotease</keyword>
<dbReference type="FunCoup" id="H2ANT2">
    <property type="interactions" value="1103"/>
</dbReference>
<feature type="domain" description="Peptidase M16 C-terminal" evidence="10">
    <location>
        <begin position="238"/>
        <end position="416"/>
    </location>
</feature>
<dbReference type="HOGENOM" id="CLU_004639_1_1_1"/>
<keyword evidence="14" id="KW-1185">Reference proteome</keyword>
<sequence length="1011" mass="116907">MSIALISSAIRHNLIASTTRVILPATLSILVRRIPHKLYSTNMHHSYKDFKLNFIKPDLDDRSYRFIKLPNNLKALVIQDPTADKAAAALDVNIGAFEDPEHLPGLAHFCEHLLFMGSEKFPDENEYSSFLSKHGGSSNAYTSSLNTNYYFEVNHEHLYNALDRFSGFFTCPLFNKGSTDKEISAVDSENKKNLQNDVWRIYQLDKSLSNLQHPYHKFSTGNLITLGENPKSLNLNIRDELLKFYYHSYSANLMKLCIIGREDLDTLSNWAYKLFKDVRNTNRALPEYSSKILNETHLQKIIQVKPVKELRKLEISFMVPDMDRHWQSKPPHLLSHLIGHEGSGSLLAYLKAKGWANELSAGGHTVSKDNAFFSIDVELTKDGLESYKEVVHSIFQYIEMLRNSLPQDWIFVELQNISRANFKFKQKGNPASTVSALARLLEKEYIPVENILSTNVFTKDEPQTLMNYVQSLTLENSRITLISQDLETDSNEKWYKTDYKVINYPEDMRKKCKSPGLNTQLRLPRPNEFVANNFLVDKLESVTPSEEPLLLKDTKLSKLWFKKDDRFWQPRGYIYVSLKLPHTHASVLNSMLSTIYVQLANDFLKDLQYDASCANLNLSFVKTNQGLDITLSGFNDKLVTLMTRFLQGVKDFKPTEERFKIFKDKTTQHLKNLLYEVPYSQISGVYNSLINERSWSVEEKLNVVEHITFEQLLAFIPTVFEELYYETLVHGNLKFEEAIEIESLINDILITNENHNNLQVKNNRLRSYFIPKGKTYRFEKELKDSKNVNSCIQHVTQLDVYNEELSALSGLFAQMIHEPCFDTLRTKEQLGYVVFSSSLNNHGTANIRILVQSEHTTPYLEWRIEEFYSKFGAILKDMSEEDFDKHKDALCKSLLQKYKNMGEESSRYTAAIYLGDYNFTHRQKKARLVKALSKEQLIEFYDNYIVGENAARLVIHLKSAVVSSDLREEELDSTKYPKGKLIEDVGKFKSELFVAPVRQPLKDFEVYKQEN</sequence>
<keyword evidence="5" id="KW-0378">Hydrolase</keyword>
<evidence type="ECO:0000256" key="4">
    <source>
        <dbReference type="ARBA" id="ARBA00022723"/>
    </source>
</evidence>
<evidence type="ECO:0008006" key="15">
    <source>
        <dbReference type="Google" id="ProtNLM"/>
    </source>
</evidence>
<dbReference type="Pfam" id="PF00675">
    <property type="entry name" value="Peptidase_M16"/>
    <property type="match status" value="1"/>
</dbReference>
<dbReference type="GO" id="GO:0046872">
    <property type="term" value="F:metal ion binding"/>
    <property type="evidence" value="ECO:0007669"/>
    <property type="project" value="UniProtKB-KW"/>
</dbReference>
<evidence type="ECO:0000313" key="13">
    <source>
        <dbReference type="EMBL" id="CCF56032.1"/>
    </source>
</evidence>
<accession>H2ANT2</accession>
<dbReference type="SUPFAM" id="SSF63411">
    <property type="entry name" value="LuxS/MPP-like metallohydrolase"/>
    <property type="match status" value="4"/>
</dbReference>
<dbReference type="KEGG" id="kaf:KAFR_0A05970"/>
<dbReference type="Pfam" id="PF16187">
    <property type="entry name" value="Peptidase_M16_M"/>
    <property type="match status" value="1"/>
</dbReference>
<dbReference type="GO" id="GO:0007323">
    <property type="term" value="P:peptide pheromone maturation"/>
    <property type="evidence" value="ECO:0007669"/>
    <property type="project" value="EnsemblFungi"/>
</dbReference>
<dbReference type="MEROPS" id="M16.008"/>
<evidence type="ECO:0000256" key="1">
    <source>
        <dbReference type="ARBA" id="ARBA00001947"/>
    </source>
</evidence>
<evidence type="ECO:0000256" key="3">
    <source>
        <dbReference type="ARBA" id="ARBA00022670"/>
    </source>
</evidence>
<dbReference type="GO" id="GO:0005759">
    <property type="term" value="C:mitochondrial matrix"/>
    <property type="evidence" value="ECO:0007669"/>
    <property type="project" value="EnsemblFungi"/>
</dbReference>
<evidence type="ECO:0000256" key="6">
    <source>
        <dbReference type="ARBA" id="ARBA00022833"/>
    </source>
</evidence>
<dbReference type="FunFam" id="3.30.830.10:FF:000003">
    <property type="entry name" value="Insulin-degrading enzyme"/>
    <property type="match status" value="1"/>
</dbReference>
<feature type="domain" description="Peptidase M16 N-terminal" evidence="9">
    <location>
        <begin position="76"/>
        <end position="209"/>
    </location>
</feature>
<dbReference type="InterPro" id="IPR001431">
    <property type="entry name" value="Pept_M16_Zn_BS"/>
</dbReference>
<gene>
    <name evidence="13" type="primary">KAFR0A05970</name>
    <name evidence="13" type="ORF">KAFR_0A05970</name>
</gene>
<dbReference type="STRING" id="1071382.H2ANT2"/>
<dbReference type="OrthoDB" id="952271at2759"/>
<dbReference type="GO" id="GO:0034982">
    <property type="term" value="P:mitochondrial protein processing"/>
    <property type="evidence" value="ECO:0007669"/>
    <property type="project" value="EnsemblFungi"/>
</dbReference>
<dbReference type="FunFam" id="3.30.830.10:FF:000030">
    <property type="entry name" value="Insulin-degrading enzyme"/>
    <property type="match status" value="1"/>
</dbReference>
<name>H2ANT2_KAZAF</name>
<keyword evidence="3" id="KW-0645">Protease</keyword>
<feature type="domain" description="Coenzyme PQQ synthesis protein F-like C-terminal lobe" evidence="12">
    <location>
        <begin position="811"/>
        <end position="908"/>
    </location>
</feature>
<dbReference type="PROSITE" id="PS00143">
    <property type="entry name" value="INSULINASE"/>
    <property type="match status" value="1"/>
</dbReference>
<evidence type="ECO:0000259" key="12">
    <source>
        <dbReference type="Pfam" id="PF22456"/>
    </source>
</evidence>
<dbReference type="InterPro" id="IPR050626">
    <property type="entry name" value="Peptidase_M16"/>
</dbReference>